<evidence type="ECO:0000313" key="17">
    <source>
        <dbReference type="EMBL" id="RXI39958.1"/>
    </source>
</evidence>
<evidence type="ECO:0000256" key="5">
    <source>
        <dbReference type="ARBA" id="ARBA00022490"/>
    </source>
</evidence>
<dbReference type="Gene3D" id="2.170.220.10">
    <property type="match status" value="1"/>
</dbReference>
<evidence type="ECO:0000256" key="1">
    <source>
        <dbReference type="ARBA" id="ARBA00003314"/>
    </source>
</evidence>
<comment type="similarity">
    <text evidence="3 16">Belongs to the class-I aminoacyl-tRNA synthetase family. MetG type 2A subfamily.</text>
</comment>
<dbReference type="GO" id="GO:0004825">
    <property type="term" value="F:methionine-tRNA ligase activity"/>
    <property type="evidence" value="ECO:0007669"/>
    <property type="project" value="UniProtKB-UniRule"/>
</dbReference>
<evidence type="ECO:0000256" key="9">
    <source>
        <dbReference type="ARBA" id="ARBA00022741"/>
    </source>
</evidence>
<dbReference type="Proteomes" id="UP000290378">
    <property type="component" value="Unassembled WGS sequence"/>
</dbReference>
<keyword evidence="6 16" id="KW-0820">tRNA-binding</keyword>
<keyword evidence="10 16" id="KW-0862">Zinc</keyword>
<dbReference type="InterPro" id="IPR033911">
    <property type="entry name" value="MetRS_core"/>
</dbReference>
<comment type="caution">
    <text evidence="16">Lacks conserved residue(s) required for the propagation of feature annotation.</text>
</comment>
<dbReference type="EC" id="6.1.1.10" evidence="16"/>
<dbReference type="CDD" id="cd00814">
    <property type="entry name" value="MetRS_core"/>
    <property type="match status" value="1"/>
</dbReference>
<evidence type="ECO:0000256" key="14">
    <source>
        <dbReference type="ARBA" id="ARBA00023146"/>
    </source>
</evidence>
<dbReference type="InterPro" id="IPR009080">
    <property type="entry name" value="tRNAsynth_Ia_anticodon-bd"/>
</dbReference>
<dbReference type="InterPro" id="IPR002547">
    <property type="entry name" value="tRNA-bd_dom"/>
</dbReference>
<evidence type="ECO:0000256" key="15">
    <source>
        <dbReference type="ARBA" id="ARBA00047364"/>
    </source>
</evidence>
<dbReference type="InterPro" id="IPR032678">
    <property type="entry name" value="tRNA-synt_1_cat_dom"/>
</dbReference>
<keyword evidence="18" id="KW-1185">Reference proteome</keyword>
<comment type="catalytic activity">
    <reaction evidence="15 16">
        <text>tRNA(Met) + L-methionine + ATP = L-methionyl-tRNA(Met) + AMP + diphosphate</text>
        <dbReference type="Rhea" id="RHEA:13481"/>
        <dbReference type="Rhea" id="RHEA-COMP:9667"/>
        <dbReference type="Rhea" id="RHEA-COMP:9698"/>
        <dbReference type="ChEBI" id="CHEBI:30616"/>
        <dbReference type="ChEBI" id="CHEBI:33019"/>
        <dbReference type="ChEBI" id="CHEBI:57844"/>
        <dbReference type="ChEBI" id="CHEBI:78442"/>
        <dbReference type="ChEBI" id="CHEBI:78530"/>
        <dbReference type="ChEBI" id="CHEBI:456215"/>
        <dbReference type="EC" id="6.1.1.10"/>
    </reaction>
</comment>
<dbReference type="PANTHER" id="PTHR43326:SF1">
    <property type="entry name" value="METHIONINE--TRNA LIGASE, MITOCHONDRIAL"/>
    <property type="match status" value="1"/>
</dbReference>
<dbReference type="PANTHER" id="PTHR43326">
    <property type="entry name" value="METHIONYL-TRNA SYNTHETASE"/>
    <property type="match status" value="1"/>
</dbReference>
<evidence type="ECO:0000256" key="8">
    <source>
        <dbReference type="ARBA" id="ARBA00022723"/>
    </source>
</evidence>
<gene>
    <name evidence="16" type="primary">metG</name>
    <name evidence="17" type="ORF">CP963_09635</name>
</gene>
<dbReference type="GO" id="GO:0006431">
    <property type="term" value="P:methionyl-tRNA aminoacylation"/>
    <property type="evidence" value="ECO:0007669"/>
    <property type="project" value="UniProtKB-UniRule"/>
</dbReference>
<keyword evidence="12 16" id="KW-0694">RNA-binding</keyword>
<evidence type="ECO:0000256" key="7">
    <source>
        <dbReference type="ARBA" id="ARBA00022598"/>
    </source>
</evidence>
<dbReference type="Pfam" id="PF01406">
    <property type="entry name" value="tRNA-synt_1e"/>
    <property type="match status" value="1"/>
</dbReference>
<dbReference type="Pfam" id="PF01588">
    <property type="entry name" value="tRNA_bind"/>
    <property type="match status" value="1"/>
</dbReference>
<evidence type="ECO:0000256" key="12">
    <source>
        <dbReference type="ARBA" id="ARBA00022884"/>
    </source>
</evidence>
<reference evidence="17 18" key="1">
    <citation type="submission" date="2017-09" db="EMBL/GenBank/DDBJ databases">
        <title>Genomics of the genus Arcobacter.</title>
        <authorList>
            <person name="Perez-Cataluna A."/>
            <person name="Figueras M.J."/>
            <person name="Salas-Masso N."/>
        </authorList>
    </citation>
    <scope>NUCLEOTIDE SEQUENCE [LARGE SCALE GENOMIC DNA]</scope>
    <source>
        <strain evidence="17 18">CECT 7834</strain>
    </source>
</reference>
<name>A0A6M8NMV6_9BACT</name>
<organism evidence="17 18">
    <name type="scientific">Arcobacter cloacae</name>
    <dbReference type="NCBI Taxonomy" id="1054034"/>
    <lineage>
        <taxon>Bacteria</taxon>
        <taxon>Pseudomonadati</taxon>
        <taxon>Campylobacterota</taxon>
        <taxon>Epsilonproteobacteria</taxon>
        <taxon>Campylobacterales</taxon>
        <taxon>Arcobacteraceae</taxon>
        <taxon>Arcobacter</taxon>
    </lineage>
</organism>
<dbReference type="SUPFAM" id="SSF50249">
    <property type="entry name" value="Nucleic acid-binding proteins"/>
    <property type="match status" value="1"/>
</dbReference>
<keyword evidence="11 16" id="KW-0067">ATP-binding</keyword>
<dbReference type="Pfam" id="PF09334">
    <property type="entry name" value="tRNA-synt_1g"/>
    <property type="match status" value="1"/>
</dbReference>
<feature type="binding site" evidence="16">
    <location>
        <position position="151"/>
    </location>
    <ligand>
        <name>Zn(2+)</name>
        <dbReference type="ChEBI" id="CHEBI:29105"/>
    </ligand>
</feature>
<comment type="function">
    <text evidence="1 16">Is required not only for elongation of protein synthesis but also for the initiation of all mRNA translation through initiator tRNA(fMet) aminoacylation.</text>
</comment>
<accession>A0A6M8NMV6</accession>
<dbReference type="InterPro" id="IPR012340">
    <property type="entry name" value="NA-bd_OB-fold"/>
</dbReference>
<feature type="binding site" evidence="16">
    <location>
        <position position="130"/>
    </location>
    <ligand>
        <name>Zn(2+)</name>
        <dbReference type="ChEBI" id="CHEBI:29105"/>
    </ligand>
</feature>
<evidence type="ECO:0000256" key="2">
    <source>
        <dbReference type="ARBA" id="ARBA00004496"/>
    </source>
</evidence>
<comment type="subunit">
    <text evidence="4 16">Homodimer.</text>
</comment>
<feature type="short sequence motif" description="'HIGH' region" evidence="16">
    <location>
        <begin position="15"/>
        <end position="25"/>
    </location>
</feature>
<evidence type="ECO:0000256" key="10">
    <source>
        <dbReference type="ARBA" id="ARBA00022833"/>
    </source>
</evidence>
<feature type="binding site" evidence="16">
    <location>
        <position position="133"/>
    </location>
    <ligand>
        <name>Zn(2+)</name>
        <dbReference type="ChEBI" id="CHEBI:29105"/>
    </ligand>
</feature>
<dbReference type="CDD" id="cd02800">
    <property type="entry name" value="tRNA_bind_EcMetRS_like"/>
    <property type="match status" value="1"/>
</dbReference>
<comment type="caution">
    <text evidence="17">The sequence shown here is derived from an EMBL/GenBank/DDBJ whole genome shotgun (WGS) entry which is preliminary data.</text>
</comment>
<keyword evidence="13 16" id="KW-0648">Protein biosynthesis</keyword>
<dbReference type="Gene3D" id="1.10.730.10">
    <property type="entry name" value="Isoleucyl-tRNA Synthetase, Domain 1"/>
    <property type="match status" value="1"/>
</dbReference>
<dbReference type="InterPro" id="IPR015413">
    <property type="entry name" value="Methionyl/Leucyl_tRNA_Synth"/>
</dbReference>
<dbReference type="InterPro" id="IPR023457">
    <property type="entry name" value="Met-tRNA_synth_2"/>
</dbReference>
<dbReference type="NCBIfam" id="NF008900">
    <property type="entry name" value="PRK12267.1"/>
    <property type="match status" value="1"/>
</dbReference>
<dbReference type="PRINTS" id="PR01041">
    <property type="entry name" value="TRNASYNTHMET"/>
</dbReference>
<dbReference type="HAMAP" id="MF_01228">
    <property type="entry name" value="Met_tRNA_synth_type2"/>
    <property type="match status" value="1"/>
</dbReference>
<keyword evidence="8 16" id="KW-0479">Metal-binding</keyword>
<dbReference type="Gene3D" id="3.40.50.620">
    <property type="entry name" value="HUPs"/>
    <property type="match status" value="1"/>
</dbReference>
<dbReference type="InterPro" id="IPR014758">
    <property type="entry name" value="Met-tRNA_synth"/>
</dbReference>
<keyword evidence="7 16" id="KW-0436">Ligase</keyword>
<dbReference type="FunFam" id="2.170.220.10:FF:000002">
    <property type="entry name" value="Methionine--tRNA ligase"/>
    <property type="match status" value="1"/>
</dbReference>
<dbReference type="GO" id="GO:0046872">
    <property type="term" value="F:metal ion binding"/>
    <property type="evidence" value="ECO:0007669"/>
    <property type="project" value="UniProtKB-KW"/>
</dbReference>
<keyword evidence="9 16" id="KW-0547">Nucleotide-binding</keyword>
<evidence type="ECO:0000256" key="4">
    <source>
        <dbReference type="ARBA" id="ARBA00011738"/>
    </source>
</evidence>
<dbReference type="Gene3D" id="2.40.50.140">
    <property type="entry name" value="Nucleic acid-binding proteins"/>
    <property type="match status" value="1"/>
</dbReference>
<evidence type="ECO:0000256" key="13">
    <source>
        <dbReference type="ARBA" id="ARBA00022917"/>
    </source>
</evidence>
<proteinExistence type="inferred from homology"/>
<dbReference type="SUPFAM" id="SSF47323">
    <property type="entry name" value="Anticodon-binding domain of a subclass of class I aminoacyl-tRNA synthetases"/>
    <property type="match status" value="1"/>
</dbReference>
<feature type="short sequence motif" description="'KMSKS' region" evidence="16">
    <location>
        <begin position="301"/>
        <end position="305"/>
    </location>
</feature>
<dbReference type="InterPro" id="IPR004495">
    <property type="entry name" value="Met-tRNA-synth_bsu_C"/>
</dbReference>
<comment type="subcellular location">
    <subcellularLocation>
        <location evidence="2 16">Cytoplasm</location>
    </subcellularLocation>
</comment>
<dbReference type="FunFam" id="2.40.50.140:FF:000042">
    <property type="entry name" value="Methionine--tRNA ligase"/>
    <property type="match status" value="1"/>
</dbReference>
<evidence type="ECO:0000256" key="6">
    <source>
        <dbReference type="ARBA" id="ARBA00022555"/>
    </source>
</evidence>
<comment type="cofactor">
    <cofactor evidence="16">
        <name>Zn(2+)</name>
        <dbReference type="ChEBI" id="CHEBI:29105"/>
    </cofactor>
    <text evidence="16">Binds 1 zinc ion per subunit.</text>
</comment>
<feature type="binding site" evidence="16">
    <location>
        <position position="148"/>
    </location>
    <ligand>
        <name>Zn(2+)</name>
        <dbReference type="ChEBI" id="CHEBI:29105"/>
    </ligand>
</feature>
<dbReference type="InterPro" id="IPR014729">
    <property type="entry name" value="Rossmann-like_a/b/a_fold"/>
</dbReference>
<dbReference type="GO" id="GO:0000049">
    <property type="term" value="F:tRNA binding"/>
    <property type="evidence" value="ECO:0007669"/>
    <property type="project" value="UniProtKB-UniRule"/>
</dbReference>
<dbReference type="NCBIfam" id="TIGR00399">
    <property type="entry name" value="metG_C_term"/>
    <property type="match status" value="1"/>
</dbReference>
<evidence type="ECO:0000256" key="16">
    <source>
        <dbReference type="HAMAP-Rule" id="MF_01228"/>
    </source>
</evidence>
<keyword evidence="14 16" id="KW-0030">Aminoacyl-tRNA synthetase</keyword>
<dbReference type="EMBL" id="NXII01000012">
    <property type="protein sequence ID" value="RXI39958.1"/>
    <property type="molecule type" value="Genomic_DNA"/>
</dbReference>
<dbReference type="InterPro" id="IPR041872">
    <property type="entry name" value="Anticodon_Met"/>
</dbReference>
<dbReference type="GO" id="GO:0005524">
    <property type="term" value="F:ATP binding"/>
    <property type="evidence" value="ECO:0007669"/>
    <property type="project" value="UniProtKB-UniRule"/>
</dbReference>
<evidence type="ECO:0000313" key="18">
    <source>
        <dbReference type="Proteomes" id="UP000290378"/>
    </source>
</evidence>
<dbReference type="PROSITE" id="PS50886">
    <property type="entry name" value="TRBD"/>
    <property type="match status" value="1"/>
</dbReference>
<evidence type="ECO:0000256" key="3">
    <source>
        <dbReference type="ARBA" id="ARBA00006590"/>
    </source>
</evidence>
<dbReference type="NCBIfam" id="TIGR00398">
    <property type="entry name" value="metG"/>
    <property type="match status" value="1"/>
</dbReference>
<dbReference type="SUPFAM" id="SSF52374">
    <property type="entry name" value="Nucleotidylyl transferase"/>
    <property type="match status" value="1"/>
</dbReference>
<sequence length="649" mass="74142">MQESCKNVYITTPIYYVNDVAHIGHAYTTIIADMLARYSRLMGHNTYFLTGTDEHGQKISQSAEAKGKTAKEYADEISGKFRTLWDDFDITYDKFIRTTDEEHKTGVQKAFETMYEKGDIYKGEYEGFYCVPCETFFTEKQLVDEQFCPECGRATNIVKEESYFFKLSKYEEKLLKWYEENEDCILPRSKKNEIVNFVKGGLKDLSISRTSFDWGVKLPESMNEPKHVMYVWLDALMNYITALGYGTDDKNMNFWPANVQLVGKDILRFHAIYWPAFLMSLDLPLPKHIAAHGWWTRDGEKMSKSKGNVVNPKEVADAYGLDAFRYFMLREVPFGQDGDFSQKALIDRINSDLGNDLGNLLNRISGMSGKYFDYKVSSVDVEKFHKKELDEVQTILDGLENYLYNMQINRYLEEIWKVLTIANKAINDYEPWNLMKDGKTSEAMALVALITNIMAKVALLLDSVMPEKIKIIAQSLGMNINTETFNKLIKNKELLKDTIITKVEQLFPRIEEVLLAQPASLDETKTECEVKTQKEEKIEDDNLITIDQFFQTTLKIGTIVEAVEVPKSAKLLKLQVDLGEGRNRQILAGIKEYYSAEELVGTQACVVANLKPAKLMGMLSEGMLMAARDENGLSLLRPEAPKKSGTKIS</sequence>
<dbReference type="CDD" id="cd07957">
    <property type="entry name" value="Anticodon_Ia_Met"/>
    <property type="match status" value="1"/>
</dbReference>
<evidence type="ECO:0000256" key="11">
    <source>
        <dbReference type="ARBA" id="ARBA00022840"/>
    </source>
</evidence>
<dbReference type="GO" id="GO:0005737">
    <property type="term" value="C:cytoplasm"/>
    <property type="evidence" value="ECO:0007669"/>
    <property type="project" value="UniProtKB-SubCell"/>
</dbReference>
<protein>
    <recommendedName>
        <fullName evidence="16">Methionine--tRNA ligase</fullName>
        <ecNumber evidence="16">6.1.1.10</ecNumber>
    </recommendedName>
    <alternativeName>
        <fullName evidence="16">Methionyl-tRNA synthetase</fullName>
        <shortName evidence="16">MetRS</shortName>
    </alternativeName>
</protein>
<keyword evidence="5 16" id="KW-0963">Cytoplasm</keyword>
<dbReference type="AlphaFoldDB" id="A0A6M8NMV6"/>